<dbReference type="PANTHER" id="PTHR36816:SF1">
    <property type="entry name" value="ATP SYNTHASE PROTEIN YMF19"/>
    <property type="match status" value="1"/>
</dbReference>
<evidence type="ECO:0000313" key="4">
    <source>
        <dbReference type="Proteomes" id="UP000826271"/>
    </source>
</evidence>
<evidence type="ECO:0000256" key="1">
    <source>
        <dbReference type="SAM" id="MobiDB-lite"/>
    </source>
</evidence>
<dbReference type="InterPro" id="IPR009455">
    <property type="entry name" value="YMF19"/>
</dbReference>
<evidence type="ECO:0000313" key="3">
    <source>
        <dbReference type="EMBL" id="KAG8380878.1"/>
    </source>
</evidence>
<dbReference type="EMBL" id="WHWC01000006">
    <property type="protein sequence ID" value="KAG8380878.1"/>
    <property type="molecule type" value="Genomic_DNA"/>
</dbReference>
<organism evidence="3 4">
    <name type="scientific">Buddleja alternifolia</name>
    <dbReference type="NCBI Taxonomy" id="168488"/>
    <lineage>
        <taxon>Eukaryota</taxon>
        <taxon>Viridiplantae</taxon>
        <taxon>Streptophyta</taxon>
        <taxon>Embryophyta</taxon>
        <taxon>Tracheophyta</taxon>
        <taxon>Spermatophyta</taxon>
        <taxon>Magnoliopsida</taxon>
        <taxon>eudicotyledons</taxon>
        <taxon>Gunneridae</taxon>
        <taxon>Pentapetalae</taxon>
        <taxon>asterids</taxon>
        <taxon>lamiids</taxon>
        <taxon>Lamiales</taxon>
        <taxon>Scrophulariaceae</taxon>
        <taxon>Buddlejeae</taxon>
        <taxon>Buddleja</taxon>
    </lineage>
</organism>
<protein>
    <recommendedName>
        <fullName evidence="2">ATP synthase YMF19 uncharacterized C-terminal domain-containing protein</fullName>
    </recommendedName>
</protein>
<feature type="domain" description="ATP synthase YMF19 uncharacterised C-terminal" evidence="2">
    <location>
        <begin position="215"/>
        <end position="265"/>
    </location>
</feature>
<evidence type="ECO:0000259" key="2">
    <source>
        <dbReference type="Pfam" id="PF06449"/>
    </source>
</evidence>
<dbReference type="GO" id="GO:0005739">
    <property type="term" value="C:mitochondrion"/>
    <property type="evidence" value="ECO:0007669"/>
    <property type="project" value="InterPro"/>
</dbReference>
<dbReference type="InterPro" id="IPR044975">
    <property type="entry name" value="YMF19-like"/>
</dbReference>
<dbReference type="Proteomes" id="UP000826271">
    <property type="component" value="Unassembled WGS sequence"/>
</dbReference>
<accession>A0AAV6XEN1</accession>
<dbReference type="Pfam" id="PF06449">
    <property type="entry name" value="YMF19_C"/>
    <property type="match status" value="1"/>
</dbReference>
<reference evidence="3" key="1">
    <citation type="submission" date="2019-10" db="EMBL/GenBank/DDBJ databases">
        <authorList>
            <person name="Zhang R."/>
            <person name="Pan Y."/>
            <person name="Wang J."/>
            <person name="Ma R."/>
            <person name="Yu S."/>
        </authorList>
    </citation>
    <scope>NUCLEOTIDE SEQUENCE</scope>
    <source>
        <strain evidence="3">LA-IB0</strain>
        <tissue evidence="3">Leaf</tissue>
    </source>
</reference>
<gene>
    <name evidence="3" type="ORF">BUALT_Bualt06G0062400</name>
</gene>
<feature type="region of interest" description="Disordered" evidence="1">
    <location>
        <begin position="144"/>
        <end position="183"/>
    </location>
</feature>
<dbReference type="PANTHER" id="PTHR36816">
    <property type="entry name" value="ATP SYNTHASE PROTEIN YMF19"/>
    <property type="match status" value="1"/>
</dbReference>
<keyword evidence="4" id="KW-1185">Reference proteome</keyword>
<comment type="caution">
    <text evidence="3">The sequence shown here is derived from an EMBL/GenBank/DDBJ whole genome shotgun (WGS) entry which is preliminary data.</text>
</comment>
<dbReference type="GO" id="GO:0016020">
    <property type="term" value="C:membrane"/>
    <property type="evidence" value="ECO:0007669"/>
    <property type="project" value="InterPro"/>
</dbReference>
<dbReference type="AlphaFoldDB" id="A0AAV6XEN1"/>
<name>A0AAV6XEN1_9LAMI</name>
<feature type="compositionally biased region" description="Polar residues" evidence="1">
    <location>
        <begin position="144"/>
        <end position="169"/>
    </location>
</feature>
<sequence length="281" mass="31000">MPSFIPMIYTSVCSSPLVRRSLTQRESVATGVLFCPSSPSGSLPRYDFFLPVDSPLIKVRLKLSQQHFFFVDCKGNGISSSTTNTSPLASNWSRHPKLQLELLVLPVLVFSVRVGSVLAVTAVGGITGAIDSAVDGMNTKAKASSFNPNNGTRRWSTWDKQNSKTTEPTGFTPGDQHPEQRPQEFGRYLEKRFSTGVSYMYGSLFEVSQWCNAVDLLGKRKKITLISCFGELSGSRGMERNIFYLISKSSYSTSSNPGWGITCRNDIMLMHVLHGQGSIDF</sequence>
<proteinExistence type="predicted"/>